<name>A0A842AJ12_9LIST</name>
<comment type="caution">
    <text evidence="2">The sequence shown here is derived from an EMBL/GenBank/DDBJ whole genome shotgun (WGS) entry which is preliminary data.</text>
</comment>
<organism evidence="2 4">
    <name type="scientific">Listeria booriae</name>
    <dbReference type="NCBI Taxonomy" id="1552123"/>
    <lineage>
        <taxon>Bacteria</taxon>
        <taxon>Bacillati</taxon>
        <taxon>Bacillota</taxon>
        <taxon>Bacilli</taxon>
        <taxon>Bacillales</taxon>
        <taxon>Listeriaceae</taxon>
        <taxon>Listeria</taxon>
    </lineage>
</organism>
<proteinExistence type="predicted"/>
<dbReference type="Proteomes" id="UP000544413">
    <property type="component" value="Unassembled WGS sequence"/>
</dbReference>
<dbReference type="EMBL" id="JAARPT010000013">
    <property type="protein sequence ID" value="MBC1403135.1"/>
    <property type="molecule type" value="Genomic_DNA"/>
</dbReference>
<evidence type="ECO:0000313" key="4">
    <source>
        <dbReference type="Proteomes" id="UP000574104"/>
    </source>
</evidence>
<evidence type="ECO:0000313" key="3">
    <source>
        <dbReference type="Proteomes" id="UP000544413"/>
    </source>
</evidence>
<dbReference type="EMBL" id="JAARSH010000016">
    <property type="protein sequence ID" value="MBC1617909.1"/>
    <property type="molecule type" value="Genomic_DNA"/>
</dbReference>
<evidence type="ECO:0000313" key="2">
    <source>
        <dbReference type="EMBL" id="MBC1617909.1"/>
    </source>
</evidence>
<dbReference type="RefSeq" id="WP_185406848.1">
    <property type="nucleotide sequence ID" value="NZ_JAARPT010000013.1"/>
</dbReference>
<dbReference type="AlphaFoldDB" id="A0A842AJ12"/>
<reference evidence="3 4" key="1">
    <citation type="submission" date="2020-03" db="EMBL/GenBank/DDBJ databases">
        <title>Soil Listeria distribution.</title>
        <authorList>
            <person name="Liao J."/>
            <person name="Wiedmann M."/>
        </authorList>
    </citation>
    <scope>NUCLEOTIDE SEQUENCE [LARGE SCALE GENOMIC DNA]</scope>
    <source>
        <strain evidence="2 4">FSL L7-1299</strain>
        <strain evidence="1 3">FSL L7-1658</strain>
    </source>
</reference>
<accession>A0A842AJ12</accession>
<dbReference type="Proteomes" id="UP000574104">
    <property type="component" value="Unassembled WGS sequence"/>
</dbReference>
<gene>
    <name evidence="1" type="ORF">HB836_16200</name>
    <name evidence="2" type="ORF">HB904_17155</name>
</gene>
<sequence length="213" mass="24678">MGCDIHVMVEKRSKENGEWETYCKGNEAFWLYLGDDYNLFAIFADVRNGYGFAGCDTGDGFIPIAGQRGVPADASDNYLEYVKKWRLSGHSHSYLTVAELQHFDWEGQKTKHRGYLSQKNYALFKQTGERRRVSDDIGGPSIRKVPNEIMDEILNGELEVEEGIYCYTQIEWEETYKESCSYFVDEDLPELVKIAKDYKCSTEDIRLVFFFDN</sequence>
<evidence type="ECO:0000313" key="1">
    <source>
        <dbReference type="EMBL" id="MBC1403135.1"/>
    </source>
</evidence>
<protein>
    <submittedName>
        <fullName evidence="2">Uncharacterized protein</fullName>
    </submittedName>
</protein>